<name>A0A971M5D2_9BACT</name>
<comment type="caution">
    <text evidence="3">The sequence shown here is derived from an EMBL/GenBank/DDBJ whole genome shotgun (WGS) entry which is preliminary data.</text>
</comment>
<evidence type="ECO:0000313" key="4">
    <source>
        <dbReference type="Proteomes" id="UP000777265"/>
    </source>
</evidence>
<dbReference type="InterPro" id="IPR007161">
    <property type="entry name" value="DUF364"/>
</dbReference>
<reference evidence="3" key="1">
    <citation type="journal article" date="2020" name="Biotechnol. Biofuels">
        <title>New insights from the biogas microbiome by comprehensive genome-resolved metagenomics of nearly 1600 species originating from multiple anaerobic digesters.</title>
        <authorList>
            <person name="Campanaro S."/>
            <person name="Treu L."/>
            <person name="Rodriguez-R L.M."/>
            <person name="Kovalovszki A."/>
            <person name="Ziels R.M."/>
            <person name="Maus I."/>
            <person name="Zhu X."/>
            <person name="Kougias P.G."/>
            <person name="Basile A."/>
            <person name="Luo G."/>
            <person name="Schluter A."/>
            <person name="Konstantinidis K.T."/>
            <person name="Angelidaki I."/>
        </authorList>
    </citation>
    <scope>NUCLEOTIDE SEQUENCE</scope>
    <source>
        <strain evidence="3">AS06rmzACSIP_7</strain>
    </source>
</reference>
<reference evidence="3" key="2">
    <citation type="submission" date="2020-01" db="EMBL/GenBank/DDBJ databases">
        <authorList>
            <person name="Campanaro S."/>
        </authorList>
    </citation>
    <scope>NUCLEOTIDE SEQUENCE</scope>
    <source>
        <strain evidence="3">AS06rmzACSIP_7</strain>
    </source>
</reference>
<feature type="domain" description="DUF4213" evidence="2">
    <location>
        <begin position="11"/>
        <end position="94"/>
    </location>
</feature>
<dbReference type="Proteomes" id="UP000777265">
    <property type="component" value="Unassembled WGS sequence"/>
</dbReference>
<protein>
    <submittedName>
        <fullName evidence="3">DUF364 domain-containing protein</fullName>
    </submittedName>
</protein>
<evidence type="ECO:0000313" key="3">
    <source>
        <dbReference type="EMBL" id="NLW36120.1"/>
    </source>
</evidence>
<evidence type="ECO:0000259" key="2">
    <source>
        <dbReference type="Pfam" id="PF13938"/>
    </source>
</evidence>
<dbReference type="SUPFAM" id="SSF159713">
    <property type="entry name" value="Dhaf3308-like"/>
    <property type="match status" value="1"/>
</dbReference>
<accession>A0A971M5D2</accession>
<evidence type="ECO:0000259" key="1">
    <source>
        <dbReference type="Pfam" id="PF04016"/>
    </source>
</evidence>
<dbReference type="Gene3D" id="3.40.50.11590">
    <property type="match status" value="1"/>
</dbReference>
<gene>
    <name evidence="3" type="ORF">GXY80_11675</name>
</gene>
<dbReference type="AlphaFoldDB" id="A0A971M5D2"/>
<feature type="domain" description="Putative heavy-metal chelation" evidence="1">
    <location>
        <begin position="107"/>
        <end position="245"/>
    </location>
</feature>
<dbReference type="Pfam" id="PF04016">
    <property type="entry name" value="DUF364"/>
    <property type="match status" value="1"/>
</dbReference>
<dbReference type="InterPro" id="IPR025251">
    <property type="entry name" value="DUF4213"/>
</dbReference>
<organism evidence="3 4">
    <name type="scientific">Syntrophorhabdus aromaticivorans</name>
    <dbReference type="NCBI Taxonomy" id="328301"/>
    <lineage>
        <taxon>Bacteria</taxon>
        <taxon>Pseudomonadati</taxon>
        <taxon>Thermodesulfobacteriota</taxon>
        <taxon>Syntrophorhabdia</taxon>
        <taxon>Syntrophorhabdales</taxon>
        <taxon>Syntrophorhabdaceae</taxon>
        <taxon>Syntrophorhabdus</taxon>
    </lineage>
</organism>
<dbReference type="Pfam" id="PF13938">
    <property type="entry name" value="DUF4213"/>
    <property type="match status" value="1"/>
</dbReference>
<sequence length="251" mass="26311">MDEAIQQKIIDYLKPVSEGLAAADVRVGLGYTSVRLDDGNIGLAWTAQAHSGSCTHEPRAGTLAGRPAGELLEMLASPRNSLSRSLGLATANALAAGLPRPETTTVDVLELVNIRDSDHVVMVGFFGPLVPGLRRTGCRLDILELKSDRPGTMSPEEGRASLAVCSVAIITATSLVTGTMDELLSGLGSPRAAVILGPSSFMRPEVFAGTPVTHIAGVRIRNAAAVEKIVSEGGGTMILKRHMDFETICLS</sequence>
<dbReference type="EMBL" id="JAAYEE010000214">
    <property type="protein sequence ID" value="NLW36120.1"/>
    <property type="molecule type" value="Genomic_DNA"/>
</dbReference>
<proteinExistence type="predicted"/>